<dbReference type="AlphaFoldDB" id="A0A6G0Z3P2"/>
<comment type="caution">
    <text evidence="1">The sequence shown here is derived from an EMBL/GenBank/DDBJ whole genome shotgun (WGS) entry which is preliminary data.</text>
</comment>
<proteinExistence type="predicted"/>
<reference evidence="1 2" key="1">
    <citation type="submission" date="2019-08" db="EMBL/GenBank/DDBJ databases">
        <title>Whole genome of Aphis craccivora.</title>
        <authorList>
            <person name="Voronova N.V."/>
            <person name="Shulinski R.S."/>
            <person name="Bandarenka Y.V."/>
            <person name="Zhorov D.G."/>
            <person name="Warner D."/>
        </authorList>
    </citation>
    <scope>NUCLEOTIDE SEQUENCE [LARGE SCALE GENOMIC DNA]</scope>
    <source>
        <strain evidence="1">180601</strain>
        <tissue evidence="1">Whole Body</tissue>
    </source>
</reference>
<accession>A0A6G0Z3P2</accession>
<protein>
    <submittedName>
        <fullName evidence="1">Uncharacterized protein</fullName>
    </submittedName>
</protein>
<evidence type="ECO:0000313" key="1">
    <source>
        <dbReference type="EMBL" id="KAF0765109.1"/>
    </source>
</evidence>
<gene>
    <name evidence="1" type="ORF">FWK35_00011396</name>
</gene>
<keyword evidence="2" id="KW-1185">Reference proteome</keyword>
<dbReference type="EMBL" id="VUJU01001483">
    <property type="protein sequence ID" value="KAF0765109.1"/>
    <property type="molecule type" value="Genomic_DNA"/>
</dbReference>
<sequence>MWLYIFFAQFRNETRSHHTHACNLHGLRMRNRLVCARRFGGRWLLFPYIILETEHSFDLIVVESRGLRRYDLAVPTGNKLQCDVDDRLYTGITRKVDISNNSICRTCTRRRNNVGQGNGVQAHNGMMRRRHCRYATQG</sequence>
<organism evidence="1 2">
    <name type="scientific">Aphis craccivora</name>
    <name type="common">Cowpea aphid</name>
    <dbReference type="NCBI Taxonomy" id="307492"/>
    <lineage>
        <taxon>Eukaryota</taxon>
        <taxon>Metazoa</taxon>
        <taxon>Ecdysozoa</taxon>
        <taxon>Arthropoda</taxon>
        <taxon>Hexapoda</taxon>
        <taxon>Insecta</taxon>
        <taxon>Pterygota</taxon>
        <taxon>Neoptera</taxon>
        <taxon>Paraneoptera</taxon>
        <taxon>Hemiptera</taxon>
        <taxon>Sternorrhyncha</taxon>
        <taxon>Aphidomorpha</taxon>
        <taxon>Aphidoidea</taxon>
        <taxon>Aphididae</taxon>
        <taxon>Aphidini</taxon>
        <taxon>Aphis</taxon>
        <taxon>Aphis</taxon>
    </lineage>
</organism>
<evidence type="ECO:0000313" key="2">
    <source>
        <dbReference type="Proteomes" id="UP000478052"/>
    </source>
</evidence>
<name>A0A6G0Z3P2_APHCR</name>
<dbReference type="Proteomes" id="UP000478052">
    <property type="component" value="Unassembled WGS sequence"/>
</dbReference>